<dbReference type="InterPro" id="IPR014886">
    <property type="entry name" value="La_xRRM"/>
</dbReference>
<dbReference type="PANTHER" id="PTHR22792">
    <property type="entry name" value="LUPUS LA PROTEIN-RELATED"/>
    <property type="match status" value="1"/>
</dbReference>
<reference evidence="7" key="1">
    <citation type="submission" date="2021-01" db="EMBL/GenBank/DDBJ databases">
        <authorList>
            <person name="Corre E."/>
            <person name="Pelletier E."/>
            <person name="Niang G."/>
            <person name="Scheremetjew M."/>
            <person name="Finn R."/>
            <person name="Kale V."/>
            <person name="Holt S."/>
            <person name="Cochrane G."/>
            <person name="Meng A."/>
            <person name="Brown T."/>
            <person name="Cohen L."/>
        </authorList>
    </citation>
    <scope>NUCLEOTIDE SEQUENCE</scope>
    <source>
        <strain evidence="7">Pop2</strain>
    </source>
</reference>
<dbReference type="InterPro" id="IPR045180">
    <property type="entry name" value="La_dom_prot"/>
</dbReference>
<evidence type="ECO:0008006" key="8">
    <source>
        <dbReference type="Google" id="ProtNLM"/>
    </source>
</evidence>
<dbReference type="PROSITE" id="PS50102">
    <property type="entry name" value="RRM"/>
    <property type="match status" value="1"/>
</dbReference>
<accession>A0A6U3S849</accession>
<feature type="region of interest" description="Disordered" evidence="3">
    <location>
        <begin position="412"/>
        <end position="452"/>
    </location>
</feature>
<feature type="compositionally biased region" description="Basic residues" evidence="3">
    <location>
        <begin position="433"/>
        <end position="452"/>
    </location>
</feature>
<dbReference type="SMART" id="SM00715">
    <property type="entry name" value="LA"/>
    <property type="match status" value="1"/>
</dbReference>
<dbReference type="AlphaFoldDB" id="A0A6U3S849"/>
<dbReference type="GO" id="GO:0003729">
    <property type="term" value="F:mRNA binding"/>
    <property type="evidence" value="ECO:0007669"/>
    <property type="project" value="TreeGrafter"/>
</dbReference>
<name>A0A6U3S849_9STRA</name>
<evidence type="ECO:0000259" key="5">
    <source>
        <dbReference type="PROSITE" id="PS50961"/>
    </source>
</evidence>
<keyword evidence="1 2" id="KW-0694">RNA-binding</keyword>
<evidence type="ECO:0000259" key="4">
    <source>
        <dbReference type="PROSITE" id="PS50102"/>
    </source>
</evidence>
<dbReference type="GO" id="GO:0005634">
    <property type="term" value="C:nucleus"/>
    <property type="evidence" value="ECO:0007669"/>
    <property type="project" value="TreeGrafter"/>
</dbReference>
<dbReference type="Gene3D" id="1.10.10.10">
    <property type="entry name" value="Winged helix-like DNA-binding domain superfamily/Winged helix DNA-binding domain"/>
    <property type="match status" value="1"/>
</dbReference>
<dbReference type="InterPro" id="IPR036390">
    <property type="entry name" value="WH_DNA-bd_sf"/>
</dbReference>
<proteinExistence type="predicted"/>
<organism evidence="7">
    <name type="scientific">Ditylum brightwellii</name>
    <dbReference type="NCBI Taxonomy" id="49249"/>
    <lineage>
        <taxon>Eukaryota</taxon>
        <taxon>Sar</taxon>
        <taxon>Stramenopiles</taxon>
        <taxon>Ochrophyta</taxon>
        <taxon>Bacillariophyta</taxon>
        <taxon>Mediophyceae</taxon>
        <taxon>Lithodesmiophycidae</taxon>
        <taxon>Lithodesmiales</taxon>
        <taxon>Lithodesmiaceae</taxon>
        <taxon>Ditylum</taxon>
    </lineage>
</organism>
<dbReference type="SMART" id="SM00360">
    <property type="entry name" value="RRM"/>
    <property type="match status" value="1"/>
</dbReference>
<dbReference type="GO" id="GO:1990904">
    <property type="term" value="C:ribonucleoprotein complex"/>
    <property type="evidence" value="ECO:0007669"/>
    <property type="project" value="UniProtKB-UniRule"/>
</dbReference>
<dbReference type="CDD" id="cd00590">
    <property type="entry name" value="RRM_SF"/>
    <property type="match status" value="1"/>
</dbReference>
<dbReference type="InterPro" id="IPR000504">
    <property type="entry name" value="RRM_dom"/>
</dbReference>
<dbReference type="InterPro" id="IPR006630">
    <property type="entry name" value="La_HTH"/>
</dbReference>
<dbReference type="InterPro" id="IPR035979">
    <property type="entry name" value="RBD_domain_sf"/>
</dbReference>
<dbReference type="PROSITE" id="PS51939">
    <property type="entry name" value="XRRM"/>
    <property type="match status" value="1"/>
</dbReference>
<dbReference type="PROSITE" id="PS50961">
    <property type="entry name" value="HTH_LA"/>
    <property type="match status" value="1"/>
</dbReference>
<dbReference type="InterPro" id="IPR036388">
    <property type="entry name" value="WH-like_DNA-bd_sf"/>
</dbReference>
<feature type="domain" description="HTH La-type RNA-binding" evidence="5">
    <location>
        <begin position="4"/>
        <end position="99"/>
    </location>
</feature>
<dbReference type="PANTHER" id="PTHR22792:SF140">
    <property type="entry name" value="ACHILLES, ISOFORM A"/>
    <property type="match status" value="1"/>
</dbReference>
<feature type="domain" description="XRRM" evidence="6">
    <location>
        <begin position="303"/>
        <end position="442"/>
    </location>
</feature>
<evidence type="ECO:0000313" key="7">
    <source>
        <dbReference type="EMBL" id="CAD9356893.1"/>
    </source>
</evidence>
<dbReference type="Pfam" id="PF08777">
    <property type="entry name" value="RRM_3"/>
    <property type="match status" value="1"/>
</dbReference>
<evidence type="ECO:0000256" key="3">
    <source>
        <dbReference type="SAM" id="MobiDB-lite"/>
    </source>
</evidence>
<evidence type="ECO:0000259" key="6">
    <source>
        <dbReference type="PROSITE" id="PS51939"/>
    </source>
</evidence>
<dbReference type="Gene3D" id="3.30.70.330">
    <property type="match status" value="2"/>
</dbReference>
<evidence type="ECO:0000256" key="1">
    <source>
        <dbReference type="ARBA" id="ARBA00022884"/>
    </source>
</evidence>
<gene>
    <name evidence="7" type="ORF">DBRI1063_LOCUS24735</name>
</gene>
<feature type="domain" description="RRM" evidence="4">
    <location>
        <begin position="106"/>
        <end position="238"/>
    </location>
</feature>
<feature type="compositionally biased region" description="Basic and acidic residues" evidence="3">
    <location>
        <begin position="245"/>
        <end position="277"/>
    </location>
</feature>
<dbReference type="SUPFAM" id="SSF54928">
    <property type="entry name" value="RNA-binding domain, RBD"/>
    <property type="match status" value="1"/>
</dbReference>
<dbReference type="Pfam" id="PF05383">
    <property type="entry name" value="La"/>
    <property type="match status" value="1"/>
</dbReference>
<feature type="region of interest" description="Disordered" evidence="3">
    <location>
        <begin position="245"/>
        <end position="289"/>
    </location>
</feature>
<protein>
    <recommendedName>
        <fullName evidence="8">HTH La-type RNA-binding domain-containing protein</fullName>
    </recommendedName>
</protein>
<dbReference type="InterPro" id="IPR012677">
    <property type="entry name" value="Nucleotide-bd_a/b_plait_sf"/>
</dbReference>
<dbReference type="EMBL" id="HBGN01038659">
    <property type="protein sequence ID" value="CAD9356893.1"/>
    <property type="molecule type" value="Transcribed_RNA"/>
</dbReference>
<dbReference type="SUPFAM" id="SSF46785">
    <property type="entry name" value="Winged helix' DNA-binding domain"/>
    <property type="match status" value="1"/>
</dbReference>
<evidence type="ECO:0000256" key="2">
    <source>
        <dbReference type="PROSITE-ProRule" id="PRU00332"/>
    </source>
</evidence>
<sequence length="452" mass="51695">MTAADDDTKKVEALVERLTFFFSDANLRNDKWLRKELEKPENNGLISLSTLLRFKTIKTITDSEELIATAAKHDSVKEMLKLDEDGSKIGRIKPFEDDTSYDRKKLTLYVENVAMEFKEEEVDGEKDDEKKIKKTPIRYIVKHGDIKKLFNEYGKVSYVKLRYGGFFRKDEETDEMDKYKSPKNRKSPSRPLGSAFVEFTSVEEMDKAAKVLIAEGDEEPSTVLELEGRKLKVKTMQAWIDAKEKAKAEREEKKKESGNKRARDEDDDGEKVKKESESNEEEDKEEDKDLVKAEVDFEEFKFDWKKGCVITLKGLADDCDREAILKTVMVHQNLDDIKSSGIYADYSRGQEHGAIRFNEPNDDIKDIASKLSSGELEIGGKKIESATVLEGEEEEKYWKNFIDFKNKQIRHRAEDKANKRARTGGWRGGGRGGRGRGRGGRGGRGRGRGGRR</sequence>